<dbReference type="Proteomes" id="UP000064844">
    <property type="component" value="Chromosome"/>
</dbReference>
<organism evidence="1 2">
    <name type="scientific">Intestinimonas butyriciproducens</name>
    <dbReference type="NCBI Taxonomy" id="1297617"/>
    <lineage>
        <taxon>Bacteria</taxon>
        <taxon>Bacillati</taxon>
        <taxon>Bacillota</taxon>
        <taxon>Clostridia</taxon>
        <taxon>Eubacteriales</taxon>
        <taxon>Intestinimonas</taxon>
    </lineage>
</organism>
<gene>
    <name evidence="1" type="ORF">IB211_03380</name>
</gene>
<sequence>MYYVKGESTTQYITLTDGSFVAEYQKLEFCDRPAGGPERERLGMT</sequence>
<reference evidence="1 2" key="1">
    <citation type="journal article" date="2015" name="Nat. Commun.">
        <title>Production of butyrate from lysine and the Amadori product fructoselysine by a human gut commensal.</title>
        <authorList>
            <person name="Bui T.P."/>
            <person name="Ritari J."/>
            <person name="Boeren S."/>
            <person name="de Waard P."/>
            <person name="Plugge C.M."/>
            <person name="de Vos W.M."/>
        </authorList>
    </citation>
    <scope>NUCLEOTIDE SEQUENCE [LARGE SCALE GENOMIC DNA]</scope>
    <source>
        <strain evidence="1 2">AF211</strain>
    </source>
</reference>
<protein>
    <submittedName>
        <fullName evidence="1">Uncharacterized protein</fullName>
    </submittedName>
</protein>
<proteinExistence type="predicted"/>
<evidence type="ECO:0000313" key="2">
    <source>
        <dbReference type="Proteomes" id="UP000064844"/>
    </source>
</evidence>
<dbReference type="AlphaFoldDB" id="A0A0S2W8V2"/>
<keyword evidence="2" id="KW-1185">Reference proteome</keyword>
<name>A0A0S2W8V2_9FIRM</name>
<dbReference type="EMBL" id="CP011307">
    <property type="protein sequence ID" value="ALP95768.1"/>
    <property type="molecule type" value="Genomic_DNA"/>
</dbReference>
<accession>A0A0S2W8V2</accession>
<dbReference type="STRING" id="1297617.IB211_03380"/>
<evidence type="ECO:0000313" key="1">
    <source>
        <dbReference type="EMBL" id="ALP95768.1"/>
    </source>
</evidence>
<reference evidence="2" key="2">
    <citation type="submission" date="2015-04" db="EMBL/GenBank/DDBJ databases">
        <title>A butyrogenic pathway from the amino acid lysine in a human gut commensal.</title>
        <authorList>
            <person name="de Vos W.M."/>
            <person name="Bui N.T.P."/>
            <person name="Plugge C.M."/>
            <person name="Ritari J."/>
        </authorList>
    </citation>
    <scope>NUCLEOTIDE SEQUENCE [LARGE SCALE GENOMIC DNA]</scope>
    <source>
        <strain evidence="2">AF211</strain>
    </source>
</reference>
<dbReference type="KEGG" id="ibu:IB211_03380"/>